<evidence type="ECO:0008006" key="3">
    <source>
        <dbReference type="Google" id="ProtNLM"/>
    </source>
</evidence>
<sequence length="50" mass="5428">MTYDQLDALYAERDHLLLLLGAVITAASPCAQCGFETRSSSKVTTTHAEQ</sequence>
<proteinExistence type="predicted"/>
<dbReference type="Proteomes" id="UP001234880">
    <property type="component" value="Unassembled WGS sequence"/>
</dbReference>
<comment type="caution">
    <text evidence="1">The sequence shown here is derived from an EMBL/GenBank/DDBJ whole genome shotgun (WGS) entry which is preliminary data.</text>
</comment>
<evidence type="ECO:0000313" key="2">
    <source>
        <dbReference type="Proteomes" id="UP001234880"/>
    </source>
</evidence>
<accession>A0ABT9KWV2</accession>
<dbReference type="RefSeq" id="WP_307111261.1">
    <property type="nucleotide sequence ID" value="NZ_JAURUE010000001.1"/>
</dbReference>
<evidence type="ECO:0000313" key="1">
    <source>
        <dbReference type="EMBL" id="MDP9612913.1"/>
    </source>
</evidence>
<keyword evidence="2" id="KW-1185">Reference proteome</keyword>
<gene>
    <name evidence="1" type="ORF">JOF35_005190</name>
</gene>
<dbReference type="EMBL" id="JAURUE010000001">
    <property type="protein sequence ID" value="MDP9612913.1"/>
    <property type="molecule type" value="Genomic_DNA"/>
</dbReference>
<name>A0ABT9KWV2_9ACTN</name>
<protein>
    <recommendedName>
        <fullName evidence="3">Transposase</fullName>
    </recommendedName>
</protein>
<organism evidence="1 2">
    <name type="scientific">Streptomyces demainii</name>
    <dbReference type="NCBI Taxonomy" id="588122"/>
    <lineage>
        <taxon>Bacteria</taxon>
        <taxon>Bacillati</taxon>
        <taxon>Actinomycetota</taxon>
        <taxon>Actinomycetes</taxon>
        <taxon>Kitasatosporales</taxon>
        <taxon>Streptomycetaceae</taxon>
        <taxon>Streptomyces</taxon>
    </lineage>
</organism>
<reference evidence="1 2" key="1">
    <citation type="submission" date="2023-07" db="EMBL/GenBank/DDBJ databases">
        <title>Sequencing the genomes of 1000 actinobacteria strains.</title>
        <authorList>
            <person name="Klenk H.-P."/>
        </authorList>
    </citation>
    <scope>NUCLEOTIDE SEQUENCE [LARGE SCALE GENOMIC DNA]</scope>
    <source>
        <strain evidence="1 2">DSM 41600</strain>
    </source>
</reference>